<evidence type="ECO:0000313" key="3">
    <source>
        <dbReference type="Proteomes" id="UP000175679"/>
    </source>
</evidence>
<accession>A0A1E7QJX6</accession>
<keyword evidence="3" id="KW-1185">Reference proteome</keyword>
<feature type="region of interest" description="Disordered" evidence="1">
    <location>
        <begin position="157"/>
        <end position="190"/>
    </location>
</feature>
<feature type="compositionally biased region" description="Acidic residues" evidence="1">
    <location>
        <begin position="166"/>
        <end position="190"/>
    </location>
</feature>
<evidence type="ECO:0000256" key="1">
    <source>
        <dbReference type="SAM" id="MobiDB-lite"/>
    </source>
</evidence>
<evidence type="ECO:0000313" key="2">
    <source>
        <dbReference type="EMBL" id="OEY86771.1"/>
    </source>
</evidence>
<gene>
    <name evidence="2" type="ORF">BIY23_01915</name>
</gene>
<reference evidence="2 3" key="1">
    <citation type="submission" date="2016-09" db="EMBL/GenBank/DDBJ databases">
        <title>Genomic evidence for plant-parasitic nematodes as the earliest Wolbachia hosts.</title>
        <authorList>
            <person name="Brown A.M."/>
            <person name="Wasala S.K."/>
            <person name="Howe D.K."/>
            <person name="Peetz A.B."/>
            <person name="Zasada I.A."/>
            <person name="Denver D.R."/>
        </authorList>
    </citation>
    <scope>NUCLEOTIDE SEQUENCE [LARGE SCALE GENOMIC DNA]</scope>
    <source>
        <strain evidence="3">wPpe</strain>
    </source>
</reference>
<dbReference type="EMBL" id="MJMG01000005">
    <property type="protein sequence ID" value="OEY86771.1"/>
    <property type="molecule type" value="Genomic_DNA"/>
</dbReference>
<protein>
    <submittedName>
        <fullName evidence="2">Uncharacterized protein</fullName>
    </submittedName>
</protein>
<comment type="caution">
    <text evidence="2">The sequence shown here is derived from an EMBL/GenBank/DDBJ whole genome shotgun (WGS) entry which is preliminary data.</text>
</comment>
<name>A0A1E7QJX6_WOLPI</name>
<proteinExistence type="predicted"/>
<dbReference type="AlphaFoldDB" id="A0A1E7QJX6"/>
<sequence length="190" mass="21135">MAEDKKGNSFVNRFIKKKTESDSAEHGAGRFANKCASGNTKANILGSKDKISQLAAQIPGTPEAFAESGGIKSKSRMLNDRSFADQTRRSRSDLVFLVRGKDRDKAAWHYVLVDKDKKEMFLAKSRTGSMDVADYGEILYSGWGEFPSRDIKNKINAEFGGGGSDSEYDEDKYDDEDDDEDDDDDDDDDD</sequence>
<organism evidence="2 3">
    <name type="scientific">Wolbachia pipientis</name>
    <dbReference type="NCBI Taxonomy" id="955"/>
    <lineage>
        <taxon>Bacteria</taxon>
        <taxon>Pseudomonadati</taxon>
        <taxon>Pseudomonadota</taxon>
        <taxon>Alphaproteobacteria</taxon>
        <taxon>Rickettsiales</taxon>
        <taxon>Anaplasmataceae</taxon>
        <taxon>Wolbachieae</taxon>
        <taxon>Wolbachia</taxon>
    </lineage>
</organism>
<dbReference type="Proteomes" id="UP000175679">
    <property type="component" value="Unassembled WGS sequence"/>
</dbReference>